<feature type="compositionally biased region" description="Polar residues" evidence="13">
    <location>
        <begin position="219"/>
        <end position="232"/>
    </location>
</feature>
<evidence type="ECO:0000256" key="8">
    <source>
        <dbReference type="ARBA" id="ARBA00023212"/>
    </source>
</evidence>
<evidence type="ECO:0000313" key="14">
    <source>
        <dbReference type="Ensembl" id="ENSAOWP00000025725.1"/>
    </source>
</evidence>
<evidence type="ECO:0000256" key="2">
    <source>
        <dbReference type="ARBA" id="ARBA00004611"/>
    </source>
</evidence>
<keyword evidence="7" id="KW-0969">Cilium</keyword>
<feature type="region of interest" description="Disordered" evidence="13">
    <location>
        <begin position="180"/>
        <end position="232"/>
    </location>
</feature>
<keyword evidence="15" id="KW-1185">Reference proteome</keyword>
<evidence type="ECO:0000313" key="15">
    <source>
        <dbReference type="Proteomes" id="UP000694424"/>
    </source>
</evidence>
<dbReference type="PANTHER" id="PTHR28656">
    <property type="entry name" value="COILED-COIL DOMAIN-CONTAINING PROTEIN 153"/>
    <property type="match status" value="1"/>
</dbReference>
<reference evidence="14" key="1">
    <citation type="submission" date="2025-08" db="UniProtKB">
        <authorList>
            <consortium name="Ensembl"/>
        </authorList>
    </citation>
    <scope>IDENTIFICATION</scope>
</reference>
<evidence type="ECO:0000256" key="1">
    <source>
        <dbReference type="ARBA" id="ARBA00003029"/>
    </source>
</evidence>
<evidence type="ECO:0000256" key="11">
    <source>
        <dbReference type="ARBA" id="ARBA00044800"/>
    </source>
</evidence>
<keyword evidence="5" id="KW-0282">Flagellum</keyword>
<evidence type="ECO:0000256" key="3">
    <source>
        <dbReference type="ARBA" id="ARBA00011248"/>
    </source>
</evidence>
<name>A0A8B9QC73_APTOW</name>
<keyword evidence="6 12" id="KW-0175">Coiled coil</keyword>
<proteinExistence type="inferred from homology"/>
<evidence type="ECO:0000256" key="7">
    <source>
        <dbReference type="ARBA" id="ARBA00023069"/>
    </source>
</evidence>
<dbReference type="AlphaFoldDB" id="A0A8B9QC73"/>
<dbReference type="InterPro" id="IPR033585">
    <property type="entry name" value="DRC12-like"/>
</dbReference>
<comment type="function">
    <text evidence="1">Component of the nexin-dynein regulatory complex (N-DRC), a key regulator of ciliary/flagellar motility which maintains the alignment and integrity of the distal axoneme and regulates microtubule sliding in motile axonemes.</text>
</comment>
<evidence type="ECO:0000256" key="6">
    <source>
        <dbReference type="ARBA" id="ARBA00023054"/>
    </source>
</evidence>
<comment type="subcellular location">
    <subcellularLocation>
        <location evidence="2">Cytoplasm</location>
        <location evidence="2">Cytoskeleton</location>
        <location evidence="2">Flagellum axoneme</location>
    </subcellularLocation>
</comment>
<evidence type="ECO:0000256" key="5">
    <source>
        <dbReference type="ARBA" id="ARBA00022846"/>
    </source>
</evidence>
<evidence type="ECO:0000256" key="9">
    <source>
        <dbReference type="ARBA" id="ARBA00023273"/>
    </source>
</evidence>
<keyword evidence="4" id="KW-0963">Cytoplasm</keyword>
<comment type="subunit">
    <text evidence="3">Component of the nexin-dynein regulatory complex (N-DRC).</text>
</comment>
<dbReference type="Ensembl" id="ENSAOWT00000029144.1">
    <property type="protein sequence ID" value="ENSAOWP00000025725.1"/>
    <property type="gene ID" value="ENSAOWG00000017385.1"/>
</dbReference>
<dbReference type="Proteomes" id="UP000694424">
    <property type="component" value="Unplaced"/>
</dbReference>
<sequence>MSVINTGRGDRGRDVPACRSHQLAISFSAQEGAYFSRGKTSARGLRSLPHAKLRAGFHSPTLTRRRAMARQHQELQEQTASRSCSLEAEVKSLRVQLAARLRESRQAQEMAAQALAEKDVTIAQLQGRLNAMEMEYEKILHGSLDLVLAKLAGASQRWEEMGTTISLEHKECLKKFGLNPLEIQRPGDPQDRTGPCLPLPSDVPYPLPTTPAPLGQARGQKQQVQSGLGTHH</sequence>
<evidence type="ECO:0000256" key="12">
    <source>
        <dbReference type="SAM" id="Coils"/>
    </source>
</evidence>
<feature type="coiled-coil region" evidence="12">
    <location>
        <begin position="98"/>
        <end position="135"/>
    </location>
</feature>
<feature type="compositionally biased region" description="Pro residues" evidence="13">
    <location>
        <begin position="197"/>
        <end position="211"/>
    </location>
</feature>
<evidence type="ECO:0000256" key="10">
    <source>
        <dbReference type="ARBA" id="ARBA00044754"/>
    </source>
</evidence>
<reference evidence="14" key="2">
    <citation type="submission" date="2025-09" db="UniProtKB">
        <authorList>
            <consortium name="Ensembl"/>
        </authorList>
    </citation>
    <scope>IDENTIFICATION</scope>
</reference>
<protein>
    <recommendedName>
        <fullName evidence="11">Dynein regulatory complex protein 12</fullName>
    </recommendedName>
</protein>
<accession>A0A8B9QC73</accession>
<keyword evidence="9" id="KW-0966">Cell projection</keyword>
<evidence type="ECO:0000256" key="4">
    <source>
        <dbReference type="ARBA" id="ARBA00022490"/>
    </source>
</evidence>
<keyword evidence="8" id="KW-0206">Cytoskeleton</keyword>
<comment type="similarity">
    <text evidence="10">Belongs to the DRC12 family.</text>
</comment>
<evidence type="ECO:0000256" key="13">
    <source>
        <dbReference type="SAM" id="MobiDB-lite"/>
    </source>
</evidence>
<dbReference type="PANTHER" id="PTHR28656:SF1">
    <property type="entry name" value="COILED-COIL DOMAIN-CONTAINING PROTEIN 153"/>
    <property type="match status" value="1"/>
</dbReference>
<organism evidence="14 15">
    <name type="scientific">Apteryx owenii</name>
    <name type="common">Little spotted kiwi</name>
    <dbReference type="NCBI Taxonomy" id="8824"/>
    <lineage>
        <taxon>Eukaryota</taxon>
        <taxon>Metazoa</taxon>
        <taxon>Chordata</taxon>
        <taxon>Craniata</taxon>
        <taxon>Vertebrata</taxon>
        <taxon>Euteleostomi</taxon>
        <taxon>Archelosauria</taxon>
        <taxon>Archosauria</taxon>
        <taxon>Dinosauria</taxon>
        <taxon>Saurischia</taxon>
        <taxon>Theropoda</taxon>
        <taxon>Coelurosauria</taxon>
        <taxon>Aves</taxon>
        <taxon>Palaeognathae</taxon>
        <taxon>Apterygiformes</taxon>
        <taxon>Apterygidae</taxon>
        <taxon>Apteryx</taxon>
    </lineage>
</organism>